<dbReference type="Gene3D" id="2.60.40.2300">
    <property type="entry name" value="Neutral/alkaline non-lysosomal ceramidase, C-terminal domain"/>
    <property type="match status" value="1"/>
</dbReference>
<keyword evidence="7" id="KW-0443">Lipid metabolism</keyword>
<feature type="transmembrane region" description="Helical" evidence="8">
    <location>
        <begin position="7"/>
        <end position="25"/>
    </location>
</feature>
<organism evidence="11 12">
    <name type="scientific">Pyrocoelia pectoralis</name>
    <dbReference type="NCBI Taxonomy" id="417401"/>
    <lineage>
        <taxon>Eukaryota</taxon>
        <taxon>Metazoa</taxon>
        <taxon>Ecdysozoa</taxon>
        <taxon>Arthropoda</taxon>
        <taxon>Hexapoda</taxon>
        <taxon>Insecta</taxon>
        <taxon>Pterygota</taxon>
        <taxon>Neoptera</taxon>
        <taxon>Endopterygota</taxon>
        <taxon>Coleoptera</taxon>
        <taxon>Polyphaga</taxon>
        <taxon>Elateriformia</taxon>
        <taxon>Elateroidea</taxon>
        <taxon>Lampyridae</taxon>
        <taxon>Lampyrinae</taxon>
        <taxon>Pyrocoelia</taxon>
    </lineage>
</organism>
<evidence type="ECO:0000259" key="10">
    <source>
        <dbReference type="Pfam" id="PF17048"/>
    </source>
</evidence>
<gene>
    <name evidence="11" type="ORF">RI129_000590</name>
</gene>
<evidence type="ECO:0000256" key="7">
    <source>
        <dbReference type="RuleBase" id="RU366019"/>
    </source>
</evidence>
<comment type="cofactor">
    <cofactor evidence="6">
        <name>Zn(2+)</name>
        <dbReference type="ChEBI" id="CHEBI:29105"/>
    </cofactor>
    <text evidence="6">Binds 1 zinc ion per subunit.</text>
</comment>
<dbReference type="PANTHER" id="PTHR12670:SF1">
    <property type="entry name" value="NEUTRAL CERAMIDASE"/>
    <property type="match status" value="1"/>
</dbReference>
<dbReference type="GO" id="GO:0046872">
    <property type="term" value="F:metal ion binding"/>
    <property type="evidence" value="ECO:0007669"/>
    <property type="project" value="UniProtKB-KW"/>
</dbReference>
<dbReference type="InterPro" id="IPR031329">
    <property type="entry name" value="NEUT/ALK_ceramidase_N"/>
</dbReference>
<feature type="binding site" evidence="6">
    <location>
        <position position="228"/>
    </location>
    <ligand>
        <name>Zn(2+)</name>
        <dbReference type="ChEBI" id="CHEBI:29105"/>
    </ligand>
</feature>
<dbReference type="GO" id="GO:0046514">
    <property type="term" value="P:ceramide catabolic process"/>
    <property type="evidence" value="ECO:0007669"/>
    <property type="project" value="InterPro"/>
</dbReference>
<dbReference type="InterPro" id="IPR038445">
    <property type="entry name" value="NCDase_C_sf"/>
</dbReference>
<comment type="caution">
    <text evidence="11">The sequence shown here is derived from an EMBL/GenBank/DDBJ whole genome shotgun (WGS) entry which is preliminary data.</text>
</comment>
<name>A0AAN7VSN1_9COLE</name>
<feature type="active site" description="Nucleophile" evidence="5">
    <location>
        <position position="279"/>
    </location>
</feature>
<evidence type="ECO:0000313" key="11">
    <source>
        <dbReference type="EMBL" id="KAK5649561.1"/>
    </source>
</evidence>
<protein>
    <recommendedName>
        <fullName evidence="3 7">Neutral ceramidase</fullName>
        <ecNumber evidence="2 7">3.5.1.23</ecNumber>
    </recommendedName>
</protein>
<evidence type="ECO:0000256" key="6">
    <source>
        <dbReference type="PIRSR" id="PIRSR606823-2"/>
    </source>
</evidence>
<evidence type="ECO:0000313" key="12">
    <source>
        <dbReference type="Proteomes" id="UP001329430"/>
    </source>
</evidence>
<feature type="domain" description="Neutral/alkaline non-lysosomal ceramidase N-terminal" evidence="9">
    <location>
        <begin position="28"/>
        <end position="535"/>
    </location>
</feature>
<dbReference type="EMBL" id="JAVRBK010000001">
    <property type="protein sequence ID" value="KAK5649561.1"/>
    <property type="molecule type" value="Genomic_DNA"/>
</dbReference>
<keyword evidence="6" id="KW-0862">Zinc</keyword>
<dbReference type="Proteomes" id="UP001329430">
    <property type="component" value="Chromosome 1"/>
</dbReference>
<dbReference type="Pfam" id="PF17048">
    <property type="entry name" value="Ceramidse_alk_C"/>
    <property type="match status" value="1"/>
</dbReference>
<comment type="similarity">
    <text evidence="1 7">Belongs to the neutral ceramidase family.</text>
</comment>
<keyword evidence="12" id="KW-1185">Reference proteome</keyword>
<dbReference type="PANTHER" id="PTHR12670">
    <property type="entry name" value="CERAMIDASE"/>
    <property type="match status" value="1"/>
</dbReference>
<dbReference type="AlphaFoldDB" id="A0AAN7VSN1"/>
<feature type="domain" description="Neutral/alkaline non-lysosomal ceramidase C-terminal" evidence="10">
    <location>
        <begin position="538"/>
        <end position="698"/>
    </location>
</feature>
<evidence type="ECO:0000256" key="1">
    <source>
        <dbReference type="ARBA" id="ARBA00009835"/>
    </source>
</evidence>
<evidence type="ECO:0000256" key="3">
    <source>
        <dbReference type="ARBA" id="ARBA00019235"/>
    </source>
</evidence>
<keyword evidence="4 7" id="KW-0378">Hydrolase</keyword>
<accession>A0AAN7VSN1</accession>
<reference evidence="11 12" key="1">
    <citation type="journal article" date="2024" name="Insects">
        <title>An Improved Chromosome-Level Genome Assembly of the Firefly Pyrocoelia pectoralis.</title>
        <authorList>
            <person name="Fu X."/>
            <person name="Meyer-Rochow V.B."/>
            <person name="Ballantyne L."/>
            <person name="Zhu X."/>
        </authorList>
    </citation>
    <scope>NUCLEOTIDE SEQUENCE [LARGE SCALE GENOMIC DNA]</scope>
    <source>
        <strain evidence="11">XCY_ONT2</strain>
    </source>
</reference>
<evidence type="ECO:0000256" key="2">
    <source>
        <dbReference type="ARBA" id="ARBA00011891"/>
    </source>
</evidence>
<dbReference type="InterPro" id="IPR031331">
    <property type="entry name" value="NEUT/ALK_ceramidase_C"/>
</dbReference>
<dbReference type="GO" id="GO:0005576">
    <property type="term" value="C:extracellular region"/>
    <property type="evidence" value="ECO:0007669"/>
    <property type="project" value="TreeGrafter"/>
</dbReference>
<dbReference type="InterPro" id="IPR006823">
    <property type="entry name" value="Ceramidase_alk"/>
</dbReference>
<dbReference type="GO" id="GO:0017040">
    <property type="term" value="F:N-acylsphingosine amidohydrolase activity"/>
    <property type="evidence" value="ECO:0007669"/>
    <property type="project" value="UniProtKB-UniRule"/>
</dbReference>
<evidence type="ECO:0000256" key="8">
    <source>
        <dbReference type="SAM" id="Phobius"/>
    </source>
</evidence>
<feature type="binding site" evidence="6">
    <location>
        <position position="468"/>
    </location>
    <ligand>
        <name>Zn(2+)</name>
        <dbReference type="ChEBI" id="CHEBI:29105"/>
    </ligand>
</feature>
<keyword evidence="7" id="KW-0746">Sphingolipid metabolism</keyword>
<keyword evidence="8" id="KW-0812">Transmembrane</keyword>
<comment type="catalytic activity">
    <reaction evidence="7">
        <text>an N-acylsphing-4-enine + H2O = sphing-4-enine + a fatty acid</text>
        <dbReference type="Rhea" id="RHEA:20856"/>
        <dbReference type="ChEBI" id="CHEBI:15377"/>
        <dbReference type="ChEBI" id="CHEBI:28868"/>
        <dbReference type="ChEBI" id="CHEBI:52639"/>
        <dbReference type="ChEBI" id="CHEBI:57756"/>
        <dbReference type="EC" id="3.5.1.23"/>
    </reaction>
</comment>
<dbReference type="GO" id="GO:0042759">
    <property type="term" value="P:long-chain fatty acid biosynthetic process"/>
    <property type="evidence" value="ECO:0007669"/>
    <property type="project" value="TreeGrafter"/>
</dbReference>
<evidence type="ECO:0000259" key="9">
    <source>
        <dbReference type="Pfam" id="PF04734"/>
    </source>
</evidence>
<evidence type="ECO:0000256" key="4">
    <source>
        <dbReference type="ARBA" id="ARBA00022801"/>
    </source>
</evidence>
<feature type="binding site" evidence="6">
    <location>
        <position position="118"/>
    </location>
    <ligand>
        <name>Zn(2+)</name>
        <dbReference type="ChEBI" id="CHEBI:29105"/>
    </ligand>
</feature>
<dbReference type="GO" id="GO:0046512">
    <property type="term" value="P:sphingosine biosynthetic process"/>
    <property type="evidence" value="ECO:0007669"/>
    <property type="project" value="TreeGrafter"/>
</dbReference>
<dbReference type="GO" id="GO:0016020">
    <property type="term" value="C:membrane"/>
    <property type="evidence" value="ECO:0007669"/>
    <property type="project" value="GOC"/>
</dbReference>
<proteinExistence type="inferred from homology"/>
<keyword evidence="8" id="KW-1133">Transmembrane helix</keyword>
<keyword evidence="8" id="KW-0472">Membrane</keyword>
<dbReference type="Pfam" id="PF04734">
    <property type="entry name" value="Ceramidase_alk"/>
    <property type="match status" value="1"/>
</dbReference>
<feature type="binding site" evidence="6">
    <location>
        <position position="507"/>
    </location>
    <ligand>
        <name>Zn(2+)</name>
        <dbReference type="ChEBI" id="CHEBI:29105"/>
    </ligand>
</feature>
<keyword evidence="6" id="KW-0479">Metal-binding</keyword>
<sequence>MKSPIQVQLQYSIFIIIAILIVTVIPDYRAGIGISDVTGPIVQVPFLGYANMFQRGTGIHMRQFARAFIIEEDNQRIAFISVDVAMVSDGLRQKVLEDLRKKYGPIYSEQNLIISATHTHSGPGGYMMELLLDISCFGYVHQTFNALRRGIIKAVTYAHESIQEVKIFISSGILLETNINRSPLAYLLNPKAERDEYEYDVDKEMVQLKFIAKHNNTLLGVINWFAVHPTSMNNSNTLVSSDNVGYASILFEKHINKDKLIGQGPFVAAFCSSNLGDVSPNTKGPRCINTGDFCDNIASTCDGRSQQCIAFGPGKNMLESTKIIGERLFKKSLELVDSSESEELLSGLMFAHQYIDMPTQQIDHAFANGSLIKIRGCLPAMGYSFAAGTTDGPAPFDFTQATVSDNSMWSLVRDFIAKPTYDDTICHYPKPIFLPTGKIQAPYRWQPRIVSIQVVIIGHVVIAAVPGEFSTMSGRRLRKVIENTYSGSGSQKSKVIIAGLSNTYTSYIVTREEYDLQRYEGASTIFGPYTLDIYLHLYKNLINSLRAREDYDKGIAPHDISRRLLSFPLPVLYDLPLLGHSFGDCIKQPAHKVRKGDVATAIFVAANPRNNLMLEKTFLTVEKHVDSKWIVVATDANWETTMTWKILVFITGYSQVTIQWHVGKDTPSGTYRIRHYGYSKPFFGNIKPYHGSSKTFKVY</sequence>
<evidence type="ECO:0000256" key="5">
    <source>
        <dbReference type="PIRSR" id="PIRSR606823-1"/>
    </source>
</evidence>
<dbReference type="EC" id="3.5.1.23" evidence="2 7"/>